<dbReference type="KEGG" id="slf:JEQ17_49395"/>
<keyword evidence="2" id="KW-1185">Reference proteome</keyword>
<proteinExistence type="predicted"/>
<dbReference type="AlphaFoldDB" id="A0A7T7L6Y7"/>
<dbReference type="EMBL" id="CP066832">
    <property type="protein sequence ID" value="QQM47571.1"/>
    <property type="molecule type" value="Genomic_DNA"/>
</dbReference>
<evidence type="ECO:0000313" key="2">
    <source>
        <dbReference type="Proteomes" id="UP000595636"/>
    </source>
</evidence>
<reference evidence="1 2" key="1">
    <citation type="submission" date="2020-12" db="EMBL/GenBank/DDBJ databases">
        <title>A novel species.</title>
        <authorList>
            <person name="Li K."/>
        </authorList>
    </citation>
    <scope>NUCLEOTIDE SEQUENCE [LARGE SCALE GENOMIC DNA]</scope>
    <source>
        <strain evidence="1 2">ZYC-3</strain>
        <plasmid evidence="1 2">unnamed1</plasmid>
    </source>
</reference>
<keyword evidence="1" id="KW-0614">Plasmid</keyword>
<protein>
    <submittedName>
        <fullName evidence="1">Uncharacterized protein</fullName>
    </submittedName>
</protein>
<dbReference type="RefSeq" id="WP_024126695.1">
    <property type="nucleotide sequence ID" value="NZ_CP066832.1"/>
</dbReference>
<name>A0A7T7L6Y7_9ACTN</name>
<dbReference type="Proteomes" id="UP000595636">
    <property type="component" value="Plasmid unnamed1"/>
</dbReference>
<geneLocation type="plasmid" evidence="1 2">
    <name>unnamed1</name>
</geneLocation>
<organism evidence="1 2">
    <name type="scientific">Streptomyces liliifuscus</name>
    <dbReference type="NCBI Taxonomy" id="2797636"/>
    <lineage>
        <taxon>Bacteria</taxon>
        <taxon>Bacillati</taxon>
        <taxon>Actinomycetota</taxon>
        <taxon>Actinomycetes</taxon>
        <taxon>Kitasatosporales</taxon>
        <taxon>Streptomycetaceae</taxon>
        <taxon>Streptomyces</taxon>
    </lineage>
</organism>
<accession>A0A7T7L6Y7</accession>
<evidence type="ECO:0000313" key="1">
    <source>
        <dbReference type="EMBL" id="QQM47571.1"/>
    </source>
</evidence>
<sequence length="219" mass="23866">MAINTTPPPAIAALVPDSEGHGTVLRIVYAHHLDGETLAFQLFHRYVHRLQAGTQLPDEITRAEVMALLGAQGADCAEGWHSSANEPTEAASDEAWQWVRAQVTRLFPGLSWKVEPDRRMNIPGVDADKVADIVIRARPLASDVTRPATMFDPALTYYADGTHVVMRARGTERSGRTFGMAEGAASYAYQAVRWDDGGADLVAPHVLHRIESQTQDGLA</sequence>
<gene>
    <name evidence="1" type="ORF">JEQ17_49395</name>
</gene>